<gene>
    <name evidence="2" type="ORF">PS938_04624</name>
</gene>
<organism evidence="2 3">
    <name type="scientific">Pseudomonas fluorescens</name>
    <dbReference type="NCBI Taxonomy" id="294"/>
    <lineage>
        <taxon>Bacteria</taxon>
        <taxon>Pseudomonadati</taxon>
        <taxon>Pseudomonadota</taxon>
        <taxon>Gammaproteobacteria</taxon>
        <taxon>Pseudomonadales</taxon>
        <taxon>Pseudomonadaceae</taxon>
        <taxon>Pseudomonas</taxon>
    </lineage>
</organism>
<keyword evidence="1" id="KW-0732">Signal</keyword>
<dbReference type="Proteomes" id="UP000327191">
    <property type="component" value="Unassembled WGS sequence"/>
</dbReference>
<sequence precursor="true">MKRALHALLKTSTMGLAALAAGCSTVSSVVEEYSYPRDTAVNIDKYHYLINTQKCADATRISPDGVIDCRAADGTKSASISPVGDLQMSLFKYNKFAWGSEEHQALLYDFHYLGGKERMAQNLVGSVAFIYSVNNTMKSTKYGSIATGIGPNYGSAPELKQLSVWDAREYSLANWSLQNSNLYNFGNGTLVNKNGIVGTQIGNITYYKNGVNEYSSGSHSYFSNGLRSMQITDSITAFSNGKSCTDIGPIKKCQ</sequence>
<dbReference type="EMBL" id="CABVJE010000022">
    <property type="protein sequence ID" value="VVQ18814.1"/>
    <property type="molecule type" value="Genomic_DNA"/>
</dbReference>
<reference evidence="2 3" key="1">
    <citation type="submission" date="2019-09" db="EMBL/GenBank/DDBJ databases">
        <authorList>
            <person name="Chandra G."/>
            <person name="Truman W A."/>
        </authorList>
    </citation>
    <scope>NUCLEOTIDE SEQUENCE [LARGE SCALE GENOMIC DNA]</scope>
    <source>
        <strain evidence="2">PS938</strain>
    </source>
</reference>
<evidence type="ECO:0000256" key="1">
    <source>
        <dbReference type="SAM" id="SignalP"/>
    </source>
</evidence>
<dbReference type="AlphaFoldDB" id="A0A5E7VES5"/>
<dbReference type="PROSITE" id="PS51257">
    <property type="entry name" value="PROKAR_LIPOPROTEIN"/>
    <property type="match status" value="1"/>
</dbReference>
<evidence type="ECO:0000313" key="2">
    <source>
        <dbReference type="EMBL" id="VVQ18814.1"/>
    </source>
</evidence>
<dbReference type="OrthoDB" id="9916791at2"/>
<proteinExistence type="predicted"/>
<accession>A0A5E7VES5</accession>
<protein>
    <recommendedName>
        <fullName evidence="4">Lipoprotein</fullName>
    </recommendedName>
</protein>
<evidence type="ECO:0008006" key="4">
    <source>
        <dbReference type="Google" id="ProtNLM"/>
    </source>
</evidence>
<evidence type="ECO:0000313" key="3">
    <source>
        <dbReference type="Proteomes" id="UP000327191"/>
    </source>
</evidence>
<name>A0A5E7VES5_PSEFL</name>
<feature type="chain" id="PRO_5022865814" description="Lipoprotein" evidence="1">
    <location>
        <begin position="21"/>
        <end position="254"/>
    </location>
</feature>
<feature type="signal peptide" evidence="1">
    <location>
        <begin position="1"/>
        <end position="20"/>
    </location>
</feature>